<reference evidence="2 3" key="1">
    <citation type="submission" date="2015-07" db="EMBL/GenBank/DDBJ databases">
        <title>Draft genome sequence of the Amantichitinum ursilacus IGB-41, a new chitin-degrading bacterium.</title>
        <authorList>
            <person name="Kirstahler P."/>
            <person name="Guenther M."/>
            <person name="Grumaz C."/>
            <person name="Rupp S."/>
            <person name="Zibek S."/>
            <person name="Sohn K."/>
        </authorList>
    </citation>
    <scope>NUCLEOTIDE SEQUENCE [LARGE SCALE GENOMIC DNA]</scope>
    <source>
        <strain evidence="2 3">IGB-41</strain>
    </source>
</reference>
<dbReference type="Proteomes" id="UP000037939">
    <property type="component" value="Unassembled WGS sequence"/>
</dbReference>
<dbReference type="OrthoDB" id="8759306at2"/>
<accession>A0A0N0XMJ9</accession>
<evidence type="ECO:0000313" key="2">
    <source>
        <dbReference type="EMBL" id="KPC54230.1"/>
    </source>
</evidence>
<dbReference type="EMBL" id="LAQT01000003">
    <property type="protein sequence ID" value="KPC54230.1"/>
    <property type="molecule type" value="Genomic_DNA"/>
</dbReference>
<feature type="transmembrane region" description="Helical" evidence="1">
    <location>
        <begin position="6"/>
        <end position="27"/>
    </location>
</feature>
<proteinExistence type="predicted"/>
<evidence type="ECO:0000313" key="3">
    <source>
        <dbReference type="Proteomes" id="UP000037939"/>
    </source>
</evidence>
<keyword evidence="1" id="KW-1133">Transmembrane helix</keyword>
<gene>
    <name evidence="2" type="ORF">WG78_06260</name>
</gene>
<keyword evidence="3" id="KW-1185">Reference proteome</keyword>
<keyword evidence="1" id="KW-0812">Transmembrane</keyword>
<evidence type="ECO:0008006" key="4">
    <source>
        <dbReference type="Google" id="ProtNLM"/>
    </source>
</evidence>
<organism evidence="2 3">
    <name type="scientific">Amantichitinum ursilacus</name>
    <dbReference type="NCBI Taxonomy" id="857265"/>
    <lineage>
        <taxon>Bacteria</taxon>
        <taxon>Pseudomonadati</taxon>
        <taxon>Pseudomonadota</taxon>
        <taxon>Betaproteobacteria</taxon>
        <taxon>Neisseriales</taxon>
        <taxon>Chitinibacteraceae</taxon>
        <taxon>Amantichitinum</taxon>
    </lineage>
</organism>
<dbReference type="RefSeq" id="WP_152969087.1">
    <property type="nucleotide sequence ID" value="NZ_LAQT01000003.1"/>
</dbReference>
<protein>
    <recommendedName>
        <fullName evidence="4">Phage shock protein B</fullName>
    </recommendedName>
</protein>
<comment type="caution">
    <text evidence="2">The sequence shown here is derived from an EMBL/GenBank/DDBJ whole genome shotgun (WGS) entry which is preliminary data.</text>
</comment>
<name>A0A0N0XMJ9_9NEIS</name>
<dbReference type="AlphaFoldDB" id="A0A0N0XMJ9"/>
<keyword evidence="1" id="KW-0472">Membrane</keyword>
<evidence type="ECO:0000256" key="1">
    <source>
        <dbReference type="SAM" id="Phobius"/>
    </source>
</evidence>
<dbReference type="STRING" id="857265.WG78_06260"/>
<sequence>MSENMIFAAFFFPAAACVIIFLMRYVSAIIQTRLRTRHDEAYRELAQNAVAQQAESSGQIASLQATLSRIEARLGSVEKILKEVE</sequence>